<evidence type="ECO:0000256" key="2">
    <source>
        <dbReference type="ARBA" id="ARBA00004141"/>
    </source>
</evidence>
<evidence type="ECO:0000256" key="7">
    <source>
        <dbReference type="ARBA" id="ARBA00022777"/>
    </source>
</evidence>
<dbReference type="SMART" id="SM00388">
    <property type="entry name" value="HisKA"/>
    <property type="match status" value="1"/>
</dbReference>
<dbReference type="InterPro" id="IPR003594">
    <property type="entry name" value="HATPase_dom"/>
</dbReference>
<dbReference type="PRINTS" id="PR00344">
    <property type="entry name" value="BCTRLSENSOR"/>
</dbReference>
<keyword evidence="4" id="KW-0597">Phosphoprotein</keyword>
<keyword evidence="5" id="KW-0808">Transferase</keyword>
<gene>
    <name evidence="13" type="ORF">GTP90_21475</name>
</gene>
<comment type="subcellular location">
    <subcellularLocation>
        <location evidence="2">Membrane</location>
        <topology evidence="2">Multi-pass membrane protein</topology>
    </subcellularLocation>
</comment>
<evidence type="ECO:0000256" key="5">
    <source>
        <dbReference type="ARBA" id="ARBA00022679"/>
    </source>
</evidence>
<dbReference type="InterPro" id="IPR005467">
    <property type="entry name" value="His_kinase_dom"/>
</dbReference>
<accession>A0A845GS06</accession>
<evidence type="ECO:0000256" key="8">
    <source>
        <dbReference type="ARBA" id="ARBA00022989"/>
    </source>
</evidence>
<dbReference type="RefSeq" id="WP_161085455.1">
    <property type="nucleotide sequence ID" value="NZ_WWCX01000045.1"/>
</dbReference>
<evidence type="ECO:0000313" key="13">
    <source>
        <dbReference type="EMBL" id="MYM96435.1"/>
    </source>
</evidence>
<evidence type="ECO:0000259" key="12">
    <source>
        <dbReference type="PROSITE" id="PS50109"/>
    </source>
</evidence>
<dbReference type="EC" id="2.7.13.3" evidence="3"/>
<dbReference type="InterPro" id="IPR050428">
    <property type="entry name" value="TCS_sensor_his_kinase"/>
</dbReference>
<keyword evidence="10 11" id="KW-0472">Membrane</keyword>
<dbReference type="PANTHER" id="PTHR45436">
    <property type="entry name" value="SENSOR HISTIDINE KINASE YKOH"/>
    <property type="match status" value="1"/>
</dbReference>
<evidence type="ECO:0000256" key="6">
    <source>
        <dbReference type="ARBA" id="ARBA00022692"/>
    </source>
</evidence>
<proteinExistence type="predicted"/>
<dbReference type="PANTHER" id="PTHR45436:SF15">
    <property type="entry name" value="SENSOR HISTIDINE KINASE CUSS"/>
    <property type="match status" value="1"/>
</dbReference>
<dbReference type="Pfam" id="PF00512">
    <property type="entry name" value="HisKA"/>
    <property type="match status" value="1"/>
</dbReference>
<feature type="transmembrane region" description="Helical" evidence="11">
    <location>
        <begin position="152"/>
        <end position="170"/>
    </location>
</feature>
<dbReference type="SMART" id="SM00387">
    <property type="entry name" value="HATPase_c"/>
    <property type="match status" value="1"/>
</dbReference>
<dbReference type="Gene3D" id="3.30.565.10">
    <property type="entry name" value="Histidine kinase-like ATPase, C-terminal domain"/>
    <property type="match status" value="1"/>
</dbReference>
<keyword evidence="7 13" id="KW-0418">Kinase</keyword>
<dbReference type="SUPFAM" id="SSF55874">
    <property type="entry name" value="ATPase domain of HSP90 chaperone/DNA topoisomerase II/histidine kinase"/>
    <property type="match status" value="1"/>
</dbReference>
<evidence type="ECO:0000313" key="14">
    <source>
        <dbReference type="Proteomes" id="UP000447355"/>
    </source>
</evidence>
<keyword evidence="8 11" id="KW-1133">Transmembrane helix</keyword>
<dbReference type="InterPro" id="IPR003661">
    <property type="entry name" value="HisK_dim/P_dom"/>
</dbReference>
<evidence type="ECO:0000256" key="3">
    <source>
        <dbReference type="ARBA" id="ARBA00012438"/>
    </source>
</evidence>
<feature type="domain" description="Histidine kinase" evidence="12">
    <location>
        <begin position="231"/>
        <end position="444"/>
    </location>
</feature>
<dbReference type="PROSITE" id="PS50109">
    <property type="entry name" value="HIS_KIN"/>
    <property type="match status" value="1"/>
</dbReference>
<dbReference type="SUPFAM" id="SSF47384">
    <property type="entry name" value="Homodimeric domain of signal transducing histidine kinase"/>
    <property type="match status" value="1"/>
</dbReference>
<evidence type="ECO:0000256" key="9">
    <source>
        <dbReference type="ARBA" id="ARBA00023012"/>
    </source>
</evidence>
<dbReference type="AlphaFoldDB" id="A0A845GS06"/>
<evidence type="ECO:0000256" key="1">
    <source>
        <dbReference type="ARBA" id="ARBA00000085"/>
    </source>
</evidence>
<dbReference type="EMBL" id="WWCX01000045">
    <property type="protein sequence ID" value="MYM96435.1"/>
    <property type="molecule type" value="Genomic_DNA"/>
</dbReference>
<reference evidence="13" key="1">
    <citation type="submission" date="2019-12" db="EMBL/GenBank/DDBJ databases">
        <title>Novel species isolated from a subtropical stream in China.</title>
        <authorList>
            <person name="Lu H."/>
        </authorList>
    </citation>
    <scope>NUCLEOTIDE SEQUENCE [LARGE SCALE GENOMIC DNA]</scope>
    <source>
        <strain evidence="13">FT81W</strain>
    </source>
</reference>
<evidence type="ECO:0000256" key="11">
    <source>
        <dbReference type="SAM" id="Phobius"/>
    </source>
</evidence>
<name>A0A845GS06_9BURK</name>
<dbReference type="Proteomes" id="UP000447355">
    <property type="component" value="Unassembled WGS sequence"/>
</dbReference>
<dbReference type="InterPro" id="IPR036890">
    <property type="entry name" value="HATPase_C_sf"/>
</dbReference>
<dbReference type="Gene3D" id="1.10.287.130">
    <property type="match status" value="1"/>
</dbReference>
<dbReference type="CDD" id="cd00082">
    <property type="entry name" value="HisKA"/>
    <property type="match status" value="1"/>
</dbReference>
<protein>
    <recommendedName>
        <fullName evidence="3">histidine kinase</fullName>
        <ecNumber evidence="3">2.7.13.3</ecNumber>
    </recommendedName>
</protein>
<dbReference type="CDD" id="cd00075">
    <property type="entry name" value="HATPase"/>
    <property type="match status" value="1"/>
</dbReference>
<dbReference type="InterPro" id="IPR004358">
    <property type="entry name" value="Sig_transdc_His_kin-like_C"/>
</dbReference>
<dbReference type="GO" id="GO:0005886">
    <property type="term" value="C:plasma membrane"/>
    <property type="evidence" value="ECO:0007669"/>
    <property type="project" value="TreeGrafter"/>
</dbReference>
<dbReference type="GO" id="GO:0000155">
    <property type="term" value="F:phosphorelay sensor kinase activity"/>
    <property type="evidence" value="ECO:0007669"/>
    <property type="project" value="InterPro"/>
</dbReference>
<dbReference type="Pfam" id="PF02518">
    <property type="entry name" value="HATPase_c"/>
    <property type="match status" value="1"/>
</dbReference>
<evidence type="ECO:0000256" key="4">
    <source>
        <dbReference type="ARBA" id="ARBA00022553"/>
    </source>
</evidence>
<comment type="caution">
    <text evidence="13">The sequence shown here is derived from an EMBL/GenBank/DDBJ whole genome shotgun (WGS) entry which is preliminary data.</text>
</comment>
<sequence>MSGLRSLQVRLALSLAGVMLVAAGIAGTVSYRTAFHEVNELQDDQLRQMSALAERRHLATPLGLQDLDNHVVDVGARIMVQLLHKGAWGEVEGAEVPLPLAADLPDGLQTLEVQGQQRRLFIRTLPGGERVAVSQSTVVRDEVAHNAGKTTIVPIAVLIPVLALAMVALIRHMLAPVMRLAQELDERGDDQLAPLDDSEVPSEVLPFTAAINRLLHRVELALAQQKRFVADAAHELRTPLTAISLQAELLADLNLSEQAQPRLQSLQRGILRARHLVAQLLLLARLQGRDAANRDAVAVGFVCQSVLEDLLPLADQKQVVLTANVDMACSVCSNTMDLGAVLRNLIDNAIRYIQPGGQVDIDIEYRAAALHICVRDNGPGVPEHERELVLSPFYRGAAITGTGSGLGLAIVHNIVQRMAGSIALSASLPDASGLMVRIALPIPATDPSSLATPVLDVLHFQ</sequence>
<dbReference type="InterPro" id="IPR036097">
    <property type="entry name" value="HisK_dim/P_sf"/>
</dbReference>
<keyword evidence="9" id="KW-0902">Two-component regulatory system</keyword>
<comment type="catalytic activity">
    <reaction evidence="1">
        <text>ATP + protein L-histidine = ADP + protein N-phospho-L-histidine.</text>
        <dbReference type="EC" id="2.7.13.3"/>
    </reaction>
</comment>
<organism evidence="13 14">
    <name type="scientific">Duganella vulcania</name>
    <dbReference type="NCBI Taxonomy" id="2692166"/>
    <lineage>
        <taxon>Bacteria</taxon>
        <taxon>Pseudomonadati</taxon>
        <taxon>Pseudomonadota</taxon>
        <taxon>Betaproteobacteria</taxon>
        <taxon>Burkholderiales</taxon>
        <taxon>Oxalobacteraceae</taxon>
        <taxon>Telluria group</taxon>
        <taxon>Duganella</taxon>
    </lineage>
</organism>
<keyword evidence="6 11" id="KW-0812">Transmembrane</keyword>
<evidence type="ECO:0000256" key="10">
    <source>
        <dbReference type="ARBA" id="ARBA00023136"/>
    </source>
</evidence>